<dbReference type="EMBL" id="UINC01005503">
    <property type="protein sequence ID" value="SVA21741.1"/>
    <property type="molecule type" value="Genomic_DNA"/>
</dbReference>
<name>A0A381U1W5_9ZZZZ</name>
<evidence type="ECO:0000313" key="1">
    <source>
        <dbReference type="EMBL" id="SVA21741.1"/>
    </source>
</evidence>
<proteinExistence type="predicted"/>
<sequence length="45" mass="4764">MALLDHYKNRHLVSASLVALGCLCGLAPVDLAAQNVGNQQIQSMV</sequence>
<organism evidence="1">
    <name type="scientific">marine metagenome</name>
    <dbReference type="NCBI Taxonomy" id="408172"/>
    <lineage>
        <taxon>unclassified sequences</taxon>
        <taxon>metagenomes</taxon>
        <taxon>ecological metagenomes</taxon>
    </lineage>
</organism>
<accession>A0A381U1W5</accession>
<gene>
    <name evidence="1" type="ORF">METZ01_LOCUS74595</name>
</gene>
<dbReference type="AlphaFoldDB" id="A0A381U1W5"/>
<feature type="non-terminal residue" evidence="1">
    <location>
        <position position="45"/>
    </location>
</feature>
<protein>
    <submittedName>
        <fullName evidence="1">Uncharacterized protein</fullName>
    </submittedName>
</protein>
<reference evidence="1" key="1">
    <citation type="submission" date="2018-05" db="EMBL/GenBank/DDBJ databases">
        <authorList>
            <person name="Lanie J.A."/>
            <person name="Ng W.-L."/>
            <person name="Kazmierczak K.M."/>
            <person name="Andrzejewski T.M."/>
            <person name="Davidsen T.M."/>
            <person name="Wayne K.J."/>
            <person name="Tettelin H."/>
            <person name="Glass J.I."/>
            <person name="Rusch D."/>
            <person name="Podicherti R."/>
            <person name="Tsui H.-C.T."/>
            <person name="Winkler M.E."/>
        </authorList>
    </citation>
    <scope>NUCLEOTIDE SEQUENCE</scope>
</reference>